<reference evidence="2 3" key="1">
    <citation type="journal article" date="2011" name="J. Bacteriol.">
        <title>Complete genome sequence of the cellulose-degrading bacterium Cellulosilyticum lentocellum.</title>
        <authorList>
            <consortium name="US DOE Joint Genome Institute"/>
            <person name="Miller D.A."/>
            <person name="Suen G."/>
            <person name="Bruce D."/>
            <person name="Copeland A."/>
            <person name="Cheng J.F."/>
            <person name="Detter C."/>
            <person name="Goodwin L.A."/>
            <person name="Han C.S."/>
            <person name="Hauser L.J."/>
            <person name="Land M.L."/>
            <person name="Lapidus A."/>
            <person name="Lucas S."/>
            <person name="Meincke L."/>
            <person name="Pitluck S."/>
            <person name="Tapia R."/>
            <person name="Teshima H."/>
            <person name="Woyke T."/>
            <person name="Fox B.G."/>
            <person name="Angert E.R."/>
            <person name="Currie C.R."/>
        </authorList>
    </citation>
    <scope>NUCLEOTIDE SEQUENCE [LARGE SCALE GENOMIC DNA]</scope>
    <source>
        <strain evidence="3">ATCC 49066 / DSM 5427 / NCIMB 11756 / RHM5</strain>
    </source>
</reference>
<evidence type="ECO:0000256" key="1">
    <source>
        <dbReference type="SAM" id="Phobius"/>
    </source>
</evidence>
<dbReference type="EMBL" id="CP002582">
    <property type="protein sequence ID" value="ADZ85708.1"/>
    <property type="molecule type" value="Genomic_DNA"/>
</dbReference>
<proteinExistence type="predicted"/>
<dbReference type="eggNOG" id="ENOG5032S6I">
    <property type="taxonomic scope" value="Bacteria"/>
</dbReference>
<organism evidence="2 3">
    <name type="scientific">Cellulosilyticum lentocellum (strain ATCC 49066 / DSM 5427 / NCIMB 11756 / RHM5)</name>
    <name type="common">Clostridium lentocellum</name>
    <dbReference type="NCBI Taxonomy" id="642492"/>
    <lineage>
        <taxon>Bacteria</taxon>
        <taxon>Bacillati</taxon>
        <taxon>Bacillota</taxon>
        <taxon>Clostridia</taxon>
        <taxon>Lachnospirales</taxon>
        <taxon>Cellulosilyticaceae</taxon>
        <taxon>Cellulosilyticum</taxon>
    </lineage>
</organism>
<keyword evidence="1" id="KW-0472">Membrane</keyword>
<dbReference type="AlphaFoldDB" id="F2JL63"/>
<dbReference type="RefSeq" id="WP_013658980.1">
    <property type="nucleotide sequence ID" value="NC_015275.1"/>
</dbReference>
<feature type="transmembrane region" description="Helical" evidence="1">
    <location>
        <begin position="83"/>
        <end position="100"/>
    </location>
</feature>
<sequence length="114" mass="13624">MQSEASSSSNLQNLYNECKEMMNYHVIIRMQDGREFDGVIESVEPDGVNVLMGEDVIIREDEDNRQMQFRNPRRFRRFRRMRFPLATILALSLLPYPYYAPPFPYAQPYPFFPY</sequence>
<evidence type="ECO:0000313" key="2">
    <source>
        <dbReference type="EMBL" id="ADZ85708.1"/>
    </source>
</evidence>
<keyword evidence="3" id="KW-1185">Reference proteome</keyword>
<dbReference type="STRING" id="642492.Clole_4030"/>
<dbReference type="HOGENOM" id="CLU_164661_0_0_9"/>
<keyword evidence="1" id="KW-1133">Transmembrane helix</keyword>
<protein>
    <submittedName>
        <fullName evidence="2">Uncharacterized protein</fullName>
    </submittedName>
</protein>
<dbReference type="KEGG" id="cle:Clole_4030"/>
<accession>F2JL63</accession>
<keyword evidence="1" id="KW-0812">Transmembrane</keyword>
<gene>
    <name evidence="2" type="ordered locus">Clole_4030</name>
</gene>
<name>F2JL63_CELLD</name>
<evidence type="ECO:0000313" key="3">
    <source>
        <dbReference type="Proteomes" id="UP000008467"/>
    </source>
</evidence>
<dbReference type="Proteomes" id="UP000008467">
    <property type="component" value="Chromosome"/>
</dbReference>